<sequence length="201" mass="23128">MHKKPSGLDGQKAVCLDDKIAPKAGSCIVYSFGINNEWSFDETMENYGCKVYSFDPTMKVETHKHSKDVNFYNLGIADKDNGGNFKTLSSIYSMLKLDHGDAIIDYLKIDIEYNEWTVIPNIIQSGMLSKVRQMGIEFHLRATAKDINWFYDRVKIVKSIEDAGMVRFDSKYNPWFKGKMPAMNNMTDFLGYEIAWYQILP</sequence>
<evidence type="ECO:0000313" key="3">
    <source>
        <dbReference type="Proteomes" id="UP000000305"/>
    </source>
</evidence>
<dbReference type="KEGG" id="dpx:DAPPUDRAFT_239346"/>
<evidence type="ECO:0000259" key="1">
    <source>
        <dbReference type="Pfam" id="PF13383"/>
    </source>
</evidence>
<reference evidence="2 3" key="1">
    <citation type="journal article" date="2011" name="Science">
        <title>The ecoresponsive genome of Daphnia pulex.</title>
        <authorList>
            <person name="Colbourne J.K."/>
            <person name="Pfrender M.E."/>
            <person name="Gilbert D."/>
            <person name="Thomas W.K."/>
            <person name="Tucker A."/>
            <person name="Oakley T.H."/>
            <person name="Tokishita S."/>
            <person name="Aerts A."/>
            <person name="Arnold G.J."/>
            <person name="Basu M.K."/>
            <person name="Bauer D.J."/>
            <person name="Caceres C.E."/>
            <person name="Carmel L."/>
            <person name="Casola C."/>
            <person name="Choi J.H."/>
            <person name="Detter J.C."/>
            <person name="Dong Q."/>
            <person name="Dusheyko S."/>
            <person name="Eads B.D."/>
            <person name="Frohlich T."/>
            <person name="Geiler-Samerotte K.A."/>
            <person name="Gerlach D."/>
            <person name="Hatcher P."/>
            <person name="Jogdeo S."/>
            <person name="Krijgsveld J."/>
            <person name="Kriventseva E.V."/>
            <person name="Kultz D."/>
            <person name="Laforsch C."/>
            <person name="Lindquist E."/>
            <person name="Lopez J."/>
            <person name="Manak J.R."/>
            <person name="Muller J."/>
            <person name="Pangilinan J."/>
            <person name="Patwardhan R.P."/>
            <person name="Pitluck S."/>
            <person name="Pritham E.J."/>
            <person name="Rechtsteiner A."/>
            <person name="Rho M."/>
            <person name="Rogozin I.B."/>
            <person name="Sakarya O."/>
            <person name="Salamov A."/>
            <person name="Schaack S."/>
            <person name="Shapiro H."/>
            <person name="Shiga Y."/>
            <person name="Skalitzky C."/>
            <person name="Smith Z."/>
            <person name="Souvorov A."/>
            <person name="Sung W."/>
            <person name="Tang Z."/>
            <person name="Tsuchiya D."/>
            <person name="Tu H."/>
            <person name="Vos H."/>
            <person name="Wang M."/>
            <person name="Wolf Y.I."/>
            <person name="Yamagata H."/>
            <person name="Yamada T."/>
            <person name="Ye Y."/>
            <person name="Shaw J.R."/>
            <person name="Andrews J."/>
            <person name="Crease T.J."/>
            <person name="Tang H."/>
            <person name="Lucas S.M."/>
            <person name="Robertson H.M."/>
            <person name="Bork P."/>
            <person name="Koonin E.V."/>
            <person name="Zdobnov E.M."/>
            <person name="Grigoriev I.V."/>
            <person name="Lynch M."/>
            <person name="Boore J.L."/>
        </authorList>
    </citation>
    <scope>NUCLEOTIDE SEQUENCE [LARGE SCALE GENOMIC DNA]</scope>
</reference>
<dbReference type="OMA" id="AILWETM"/>
<name>E9G920_DAPPU</name>
<dbReference type="InterPro" id="IPR026913">
    <property type="entry name" value="METTL24"/>
</dbReference>
<dbReference type="Pfam" id="PF13383">
    <property type="entry name" value="Methyltransf_22"/>
    <property type="match status" value="1"/>
</dbReference>
<dbReference type="HOGENOM" id="CLU_071398_0_0_1"/>
<dbReference type="PANTHER" id="PTHR32026:SF10">
    <property type="entry name" value="METHYLTRANSFERASE-LIKE PROTEIN 24-RELATED"/>
    <property type="match status" value="1"/>
</dbReference>
<evidence type="ECO:0000313" key="2">
    <source>
        <dbReference type="EMBL" id="EFX84075.1"/>
    </source>
</evidence>
<protein>
    <recommendedName>
        <fullName evidence="1">Methyltransferase domain-containing protein</fullName>
    </recommendedName>
</protein>
<dbReference type="InParanoid" id="E9G920"/>
<proteinExistence type="predicted"/>
<dbReference type="PhylomeDB" id="E9G920"/>
<dbReference type="AlphaFoldDB" id="E9G920"/>
<dbReference type="Proteomes" id="UP000000305">
    <property type="component" value="Unassembled WGS sequence"/>
</dbReference>
<gene>
    <name evidence="2" type="ORF">DAPPUDRAFT_239346</name>
</gene>
<keyword evidence="3" id="KW-1185">Reference proteome</keyword>
<feature type="domain" description="Methyltransferase" evidence="1">
    <location>
        <begin position="9"/>
        <end position="174"/>
    </location>
</feature>
<dbReference type="eggNOG" id="ENOG502QRD5">
    <property type="taxonomic scope" value="Eukaryota"/>
</dbReference>
<dbReference type="PANTHER" id="PTHR32026">
    <property type="entry name" value="METHYLTRANSFERASE-LIKE PROTEIN 24"/>
    <property type="match status" value="1"/>
</dbReference>
<dbReference type="InterPro" id="IPR025714">
    <property type="entry name" value="Methyltranfer_dom"/>
</dbReference>
<accession>E9G920</accession>
<dbReference type="EMBL" id="GL732535">
    <property type="protein sequence ID" value="EFX84075.1"/>
    <property type="molecule type" value="Genomic_DNA"/>
</dbReference>
<dbReference type="OrthoDB" id="10006218at2759"/>
<organism evidence="2 3">
    <name type="scientific">Daphnia pulex</name>
    <name type="common">Water flea</name>
    <dbReference type="NCBI Taxonomy" id="6669"/>
    <lineage>
        <taxon>Eukaryota</taxon>
        <taxon>Metazoa</taxon>
        <taxon>Ecdysozoa</taxon>
        <taxon>Arthropoda</taxon>
        <taxon>Crustacea</taxon>
        <taxon>Branchiopoda</taxon>
        <taxon>Diplostraca</taxon>
        <taxon>Cladocera</taxon>
        <taxon>Anomopoda</taxon>
        <taxon>Daphniidae</taxon>
        <taxon>Daphnia</taxon>
    </lineage>
</organism>